<dbReference type="AlphaFoldDB" id="A0A4U1CFX7"/>
<protein>
    <submittedName>
        <fullName evidence="1">Uncharacterized protein</fullName>
    </submittedName>
</protein>
<reference evidence="1 2" key="1">
    <citation type="submission" date="2019-04" db="EMBL/GenBank/DDBJ databases">
        <title>Pedobacter sp. RP-3-15 sp. nov., isolated from Arctic soil.</title>
        <authorList>
            <person name="Dahal R.H."/>
            <person name="Kim D.-U."/>
        </authorList>
    </citation>
    <scope>NUCLEOTIDE SEQUENCE [LARGE SCALE GENOMIC DNA]</scope>
    <source>
        <strain evidence="1 2">RP-3-15</strain>
    </source>
</reference>
<dbReference type="EMBL" id="SWBQ01000003">
    <property type="protein sequence ID" value="TKC06092.1"/>
    <property type="molecule type" value="Genomic_DNA"/>
</dbReference>
<evidence type="ECO:0000313" key="2">
    <source>
        <dbReference type="Proteomes" id="UP000307244"/>
    </source>
</evidence>
<dbReference type="Proteomes" id="UP000307244">
    <property type="component" value="Unassembled WGS sequence"/>
</dbReference>
<comment type="caution">
    <text evidence="1">The sequence shown here is derived from an EMBL/GenBank/DDBJ whole genome shotgun (WGS) entry which is preliminary data.</text>
</comment>
<gene>
    <name evidence="1" type="ORF">FA047_12240</name>
</gene>
<evidence type="ECO:0000313" key="1">
    <source>
        <dbReference type="EMBL" id="TKC06092.1"/>
    </source>
</evidence>
<keyword evidence="2" id="KW-1185">Reference proteome</keyword>
<accession>A0A4U1CFX7</accession>
<organism evidence="1 2">
    <name type="scientific">Pedobacter frigoris</name>
    <dbReference type="NCBI Taxonomy" id="2571272"/>
    <lineage>
        <taxon>Bacteria</taxon>
        <taxon>Pseudomonadati</taxon>
        <taxon>Bacteroidota</taxon>
        <taxon>Sphingobacteriia</taxon>
        <taxon>Sphingobacteriales</taxon>
        <taxon>Sphingobacteriaceae</taxon>
        <taxon>Pedobacter</taxon>
    </lineage>
</organism>
<dbReference type="RefSeq" id="WP_136836351.1">
    <property type="nucleotide sequence ID" value="NZ_SWBQ01000003.1"/>
</dbReference>
<sequence>MNTKLLQILKLVNNELDKDTNSIIFAQLKPGIKIDDMAIEKIGAYSEFLEFTNGARFGIC</sequence>
<proteinExistence type="predicted"/>
<name>A0A4U1CFX7_9SPHI</name>